<organism evidence="1 2">
    <name type="scientific">Stephania japonica</name>
    <dbReference type="NCBI Taxonomy" id="461633"/>
    <lineage>
        <taxon>Eukaryota</taxon>
        <taxon>Viridiplantae</taxon>
        <taxon>Streptophyta</taxon>
        <taxon>Embryophyta</taxon>
        <taxon>Tracheophyta</taxon>
        <taxon>Spermatophyta</taxon>
        <taxon>Magnoliopsida</taxon>
        <taxon>Ranunculales</taxon>
        <taxon>Menispermaceae</taxon>
        <taxon>Menispermoideae</taxon>
        <taxon>Cissampelideae</taxon>
        <taxon>Stephania</taxon>
    </lineage>
</organism>
<sequence>MLINELPFLVAFEPIWIPKRSPEVFENFLQSFVSQTDLDTKGAKDPRRHVKRALRHPTALDSVIDTVKNNSPQRHIKRDPGPRAALDVVTRCEALGSTATLAA</sequence>
<dbReference type="Proteomes" id="UP001417504">
    <property type="component" value="Unassembled WGS sequence"/>
</dbReference>
<evidence type="ECO:0000313" key="2">
    <source>
        <dbReference type="Proteomes" id="UP001417504"/>
    </source>
</evidence>
<name>A0AAP0IHY8_9MAGN</name>
<gene>
    <name evidence="1" type="ORF">Sjap_014798</name>
</gene>
<comment type="caution">
    <text evidence="1">The sequence shown here is derived from an EMBL/GenBank/DDBJ whole genome shotgun (WGS) entry which is preliminary data.</text>
</comment>
<reference evidence="1 2" key="1">
    <citation type="submission" date="2024-01" db="EMBL/GenBank/DDBJ databases">
        <title>Genome assemblies of Stephania.</title>
        <authorList>
            <person name="Yang L."/>
        </authorList>
    </citation>
    <scope>NUCLEOTIDE SEQUENCE [LARGE SCALE GENOMIC DNA]</scope>
    <source>
        <strain evidence="1">QJT</strain>
        <tissue evidence="1">Leaf</tissue>
    </source>
</reference>
<dbReference type="AlphaFoldDB" id="A0AAP0IHY8"/>
<keyword evidence="2" id="KW-1185">Reference proteome</keyword>
<protein>
    <submittedName>
        <fullName evidence="1">Uncharacterized protein</fullName>
    </submittedName>
</protein>
<evidence type="ECO:0000313" key="1">
    <source>
        <dbReference type="EMBL" id="KAK9115851.1"/>
    </source>
</evidence>
<dbReference type="EMBL" id="JBBNAE010000006">
    <property type="protein sequence ID" value="KAK9115851.1"/>
    <property type="molecule type" value="Genomic_DNA"/>
</dbReference>
<proteinExistence type="predicted"/>
<accession>A0AAP0IHY8</accession>